<protein>
    <submittedName>
        <fullName evidence="8">Aminotransferase class V-fold PLP-dependent enzyme</fullName>
    </submittedName>
</protein>
<name>A0A9D2SFR1_9FIRM</name>
<dbReference type="PANTHER" id="PTHR43277:SF4">
    <property type="entry name" value="ARGININE DECARBOXYLASE"/>
    <property type="match status" value="1"/>
</dbReference>
<dbReference type="SUPFAM" id="SSF55904">
    <property type="entry name" value="Ornithine decarboxylase C-terminal domain"/>
    <property type="match status" value="1"/>
</dbReference>
<dbReference type="Proteomes" id="UP000823910">
    <property type="component" value="Unassembled WGS sequence"/>
</dbReference>
<evidence type="ECO:0000256" key="4">
    <source>
        <dbReference type="ARBA" id="ARBA00022898"/>
    </source>
</evidence>
<keyword evidence="8" id="KW-0808">Transferase</keyword>
<accession>A0A9D2SFR1</accession>
<dbReference type="GO" id="GO:0016831">
    <property type="term" value="F:carboxy-lyase activity"/>
    <property type="evidence" value="ECO:0007669"/>
    <property type="project" value="UniProtKB-KW"/>
</dbReference>
<keyword evidence="3" id="KW-0210">Decarboxylase</keyword>
<evidence type="ECO:0000259" key="6">
    <source>
        <dbReference type="Pfam" id="PF01276"/>
    </source>
</evidence>
<comment type="cofactor">
    <cofactor evidence="1">
        <name>pyridoxal 5'-phosphate</name>
        <dbReference type="ChEBI" id="CHEBI:597326"/>
    </cofactor>
</comment>
<dbReference type="GO" id="GO:0008483">
    <property type="term" value="F:transaminase activity"/>
    <property type="evidence" value="ECO:0007669"/>
    <property type="project" value="UniProtKB-KW"/>
</dbReference>
<dbReference type="Gene3D" id="3.90.105.10">
    <property type="entry name" value="Molybdopterin biosynthesis moea protein, domain 2"/>
    <property type="match status" value="1"/>
</dbReference>
<dbReference type="InterPro" id="IPR000310">
    <property type="entry name" value="Orn/Lys/Arg_deCO2ase_major_dom"/>
</dbReference>
<evidence type="ECO:0000256" key="5">
    <source>
        <dbReference type="ARBA" id="ARBA00023239"/>
    </source>
</evidence>
<dbReference type="SUPFAM" id="SSF53383">
    <property type="entry name" value="PLP-dependent transferases"/>
    <property type="match status" value="1"/>
</dbReference>
<gene>
    <name evidence="8" type="ORF">H9704_01450</name>
</gene>
<evidence type="ECO:0000259" key="7">
    <source>
        <dbReference type="Pfam" id="PF03711"/>
    </source>
</evidence>
<comment type="caution">
    <text evidence="8">The sequence shown here is derived from an EMBL/GenBank/DDBJ whole genome shotgun (WGS) entry which is preliminary data.</text>
</comment>
<dbReference type="PANTHER" id="PTHR43277">
    <property type="entry name" value="ARGININE DECARBOXYLASE"/>
    <property type="match status" value="1"/>
</dbReference>
<evidence type="ECO:0000313" key="9">
    <source>
        <dbReference type="Proteomes" id="UP000823910"/>
    </source>
</evidence>
<dbReference type="Gene3D" id="3.40.640.10">
    <property type="entry name" value="Type I PLP-dependent aspartate aminotransferase-like (Major domain)"/>
    <property type="match status" value="1"/>
</dbReference>
<feature type="domain" description="Orn/Lys/Arg decarboxylases family 1 pyridoxal-P attachment site" evidence="6">
    <location>
        <begin position="8"/>
        <end position="327"/>
    </location>
</feature>
<comment type="similarity">
    <text evidence="2">Belongs to the Orn/Lys/Arg decarboxylase class-I family.</text>
</comment>
<dbReference type="InterPro" id="IPR052357">
    <property type="entry name" value="Orn_Lys_Arg_decarboxylase-I"/>
</dbReference>
<dbReference type="Pfam" id="PF01276">
    <property type="entry name" value="OKR_DC_1"/>
    <property type="match status" value="1"/>
</dbReference>
<keyword evidence="8" id="KW-0032">Aminotransferase</keyword>
<dbReference type="InterPro" id="IPR015421">
    <property type="entry name" value="PyrdxlP-dep_Trfase_major"/>
</dbReference>
<dbReference type="InterPro" id="IPR015424">
    <property type="entry name" value="PyrdxlP-dep_Trfase"/>
</dbReference>
<dbReference type="Pfam" id="PF03711">
    <property type="entry name" value="OKR_DC_1_C"/>
    <property type="match status" value="1"/>
</dbReference>
<feature type="domain" description="Orn/Lys/Arg decarboxylase C-terminal" evidence="7">
    <location>
        <begin position="414"/>
        <end position="462"/>
    </location>
</feature>
<evidence type="ECO:0000256" key="3">
    <source>
        <dbReference type="ARBA" id="ARBA00022793"/>
    </source>
</evidence>
<dbReference type="InterPro" id="IPR008286">
    <property type="entry name" value="Prn/Lys/Arg_de-COase_C"/>
</dbReference>
<proteinExistence type="inferred from homology"/>
<dbReference type="EMBL" id="DWWT01000003">
    <property type="protein sequence ID" value="HJC04821.1"/>
    <property type="molecule type" value="Genomic_DNA"/>
</dbReference>
<evidence type="ECO:0000313" key="8">
    <source>
        <dbReference type="EMBL" id="HJC04821.1"/>
    </source>
</evidence>
<evidence type="ECO:0000256" key="1">
    <source>
        <dbReference type="ARBA" id="ARBA00001933"/>
    </source>
</evidence>
<keyword evidence="4" id="KW-0663">Pyridoxal phosphate</keyword>
<dbReference type="InterPro" id="IPR036633">
    <property type="entry name" value="Prn/Lys/Arg_de-COase_C_sf"/>
</dbReference>
<keyword evidence="5" id="KW-0456">Lyase</keyword>
<reference evidence="8" key="2">
    <citation type="submission" date="2021-04" db="EMBL/GenBank/DDBJ databases">
        <authorList>
            <person name="Gilroy R."/>
        </authorList>
    </citation>
    <scope>NUCLEOTIDE SEQUENCE</scope>
    <source>
        <strain evidence="8">CHK180-15479</strain>
    </source>
</reference>
<organism evidence="8 9">
    <name type="scientific">Candidatus Enterocloster excrementipullorum</name>
    <dbReference type="NCBI Taxonomy" id="2838559"/>
    <lineage>
        <taxon>Bacteria</taxon>
        <taxon>Bacillati</taxon>
        <taxon>Bacillota</taxon>
        <taxon>Clostridia</taxon>
        <taxon>Lachnospirales</taxon>
        <taxon>Lachnospiraceae</taxon>
        <taxon>Enterocloster</taxon>
    </lineage>
</organism>
<reference evidence="8" key="1">
    <citation type="journal article" date="2021" name="PeerJ">
        <title>Extensive microbial diversity within the chicken gut microbiome revealed by metagenomics and culture.</title>
        <authorList>
            <person name="Gilroy R."/>
            <person name="Ravi A."/>
            <person name="Getino M."/>
            <person name="Pursley I."/>
            <person name="Horton D.L."/>
            <person name="Alikhan N.F."/>
            <person name="Baker D."/>
            <person name="Gharbi K."/>
            <person name="Hall N."/>
            <person name="Watson M."/>
            <person name="Adriaenssens E.M."/>
            <person name="Foster-Nyarko E."/>
            <person name="Jarju S."/>
            <person name="Secka A."/>
            <person name="Antonio M."/>
            <person name="Oren A."/>
            <person name="Chaudhuri R.R."/>
            <person name="La Ragione R."/>
            <person name="Hildebrand F."/>
            <person name="Pallen M.J."/>
        </authorList>
    </citation>
    <scope>NUCLEOTIDE SEQUENCE</scope>
    <source>
        <strain evidence="8">CHK180-15479</strain>
    </source>
</reference>
<dbReference type="AlphaFoldDB" id="A0A9D2SFR1"/>
<sequence length="497" mass="55460">MREEELLINRLKAYKDSRIYPFHMPGHKRLQLGGIKGETARSGMDFPNPFFVDITEVEGFDNLHHAQGILKQSMEWAARVYGADRTWYLINGSTCGILASVCGCTRPGGHILMSRNCHKAAYHAAYINHLRTSYVYPQDLPGLGIQGGILPEDVEKALEEHRDIQAVFIVSPTYDGVVSDVSKIADIVHRKGIPLIVDEAHGAHFRFGKWFPDSALDMGADAVIQSVHKTLPSLTQTALLHIKGNYVNSRNIERYLSIFQSSSPSYVFMASIENSIFVMDRMQRERDSVQMKEYEAHLMDLRRRLASMKNLRLVDRDIVGMGGVWDLDVSKIVVSTRGTALSGADLSSILREKYHLEMEMCGADYVTAITTVFDSPEGLQRLGDSLEEIDADITGMPGSREDGPAVYGMRAQARCSLREAMDSPCRPVRLKESEGQISAEFVYLYPPGIPILAPGENIARNILDVIEEYIKKGLPIQGPEDESLETLRVLSGERPIC</sequence>
<evidence type="ECO:0000256" key="2">
    <source>
        <dbReference type="ARBA" id="ARBA00010671"/>
    </source>
</evidence>